<gene>
    <name evidence="1" type="ORF">AK812_SmicGene48520</name>
</gene>
<protein>
    <submittedName>
        <fullName evidence="1">Uncharacterized protein</fullName>
    </submittedName>
</protein>
<feature type="non-terminal residue" evidence="1">
    <location>
        <position position="1"/>
    </location>
</feature>
<reference evidence="1 2" key="1">
    <citation type="submission" date="2016-02" db="EMBL/GenBank/DDBJ databases">
        <title>Genome analysis of coral dinoflagellate symbionts highlights evolutionary adaptations to a symbiotic lifestyle.</title>
        <authorList>
            <person name="Aranda M."/>
            <person name="Li Y."/>
            <person name="Liew Y.J."/>
            <person name="Baumgarten S."/>
            <person name="Simakov O."/>
            <person name="Wilson M."/>
            <person name="Piel J."/>
            <person name="Ashoor H."/>
            <person name="Bougouffa S."/>
            <person name="Bajic V.B."/>
            <person name="Ryu T."/>
            <person name="Ravasi T."/>
            <person name="Bayer T."/>
            <person name="Micklem G."/>
            <person name="Kim H."/>
            <person name="Bhak J."/>
            <person name="Lajeunesse T.C."/>
            <person name="Voolstra C.R."/>
        </authorList>
    </citation>
    <scope>NUCLEOTIDE SEQUENCE [LARGE SCALE GENOMIC DNA]</scope>
    <source>
        <strain evidence="1 2">CCMP2467</strain>
    </source>
</reference>
<sequence>KATLCLEPLGASAAETLRRRWHCTAPGPAIPLP</sequence>
<proteinExistence type="predicted"/>
<dbReference type="EMBL" id="LSRX01008096">
    <property type="protein sequence ID" value="OLP67141.1"/>
    <property type="molecule type" value="Genomic_DNA"/>
</dbReference>
<feature type="non-terminal residue" evidence="1">
    <location>
        <position position="33"/>
    </location>
</feature>
<dbReference type="Proteomes" id="UP000186817">
    <property type="component" value="Unassembled WGS sequence"/>
</dbReference>
<dbReference type="AlphaFoldDB" id="A0A1Q9BE04"/>
<evidence type="ECO:0000313" key="1">
    <source>
        <dbReference type="EMBL" id="OLP67141.1"/>
    </source>
</evidence>
<comment type="caution">
    <text evidence="1">The sequence shown here is derived from an EMBL/GenBank/DDBJ whole genome shotgun (WGS) entry which is preliminary data.</text>
</comment>
<accession>A0A1Q9BE04</accession>
<organism evidence="1 2">
    <name type="scientific">Symbiodinium microadriaticum</name>
    <name type="common">Dinoflagellate</name>
    <name type="synonym">Zooxanthella microadriatica</name>
    <dbReference type="NCBI Taxonomy" id="2951"/>
    <lineage>
        <taxon>Eukaryota</taxon>
        <taxon>Sar</taxon>
        <taxon>Alveolata</taxon>
        <taxon>Dinophyceae</taxon>
        <taxon>Suessiales</taxon>
        <taxon>Symbiodiniaceae</taxon>
        <taxon>Symbiodinium</taxon>
    </lineage>
</organism>
<keyword evidence="2" id="KW-1185">Reference proteome</keyword>
<evidence type="ECO:0000313" key="2">
    <source>
        <dbReference type="Proteomes" id="UP000186817"/>
    </source>
</evidence>
<name>A0A1Q9BE04_SYMMI</name>